<evidence type="ECO:0000313" key="1">
    <source>
        <dbReference type="EMBL" id="MEE1869241.1"/>
    </source>
</evidence>
<reference evidence="1 2" key="1">
    <citation type="submission" date="2024-01" db="EMBL/GenBank/DDBJ databases">
        <title>Unpublished Manusciprt.</title>
        <authorList>
            <person name="Duman M."/>
            <person name="Valdes E.G."/>
            <person name="Ajmi N."/>
            <person name="Altun S."/>
            <person name="Saticioglu I.B."/>
        </authorList>
    </citation>
    <scope>NUCLEOTIDE SEQUENCE [LARGE SCALE GENOMIC DNA]</scope>
    <source>
        <strain evidence="1 2">120P</strain>
    </source>
</reference>
<name>A0AB35X1Q3_9PSED</name>
<organism evidence="1 2">
    <name type="scientific">Pseudomonas auratipiscis</name>
    <dbReference type="NCBI Taxonomy" id="3115853"/>
    <lineage>
        <taxon>Bacteria</taxon>
        <taxon>Pseudomonadati</taxon>
        <taxon>Pseudomonadota</taxon>
        <taxon>Gammaproteobacteria</taxon>
        <taxon>Pseudomonadales</taxon>
        <taxon>Pseudomonadaceae</taxon>
        <taxon>Pseudomonas</taxon>
    </lineage>
</organism>
<dbReference type="RefSeq" id="WP_330080680.1">
    <property type="nucleotide sequence ID" value="NZ_JAZDCU010000018.1"/>
</dbReference>
<keyword evidence="2" id="KW-1185">Reference proteome</keyword>
<comment type="caution">
    <text evidence="1">The sequence shown here is derived from an EMBL/GenBank/DDBJ whole genome shotgun (WGS) entry which is preliminary data.</text>
</comment>
<evidence type="ECO:0000313" key="2">
    <source>
        <dbReference type="Proteomes" id="UP001307839"/>
    </source>
</evidence>
<proteinExistence type="predicted"/>
<protein>
    <recommendedName>
        <fullName evidence="3">GNAT family N-acetyltransferase</fullName>
    </recommendedName>
</protein>
<dbReference type="EMBL" id="JAZDQP010000019">
    <property type="protein sequence ID" value="MEE1869241.1"/>
    <property type="molecule type" value="Genomic_DNA"/>
</dbReference>
<dbReference type="AlphaFoldDB" id="A0AB35X1Q3"/>
<dbReference type="Proteomes" id="UP001307839">
    <property type="component" value="Unassembled WGS sequence"/>
</dbReference>
<gene>
    <name evidence="1" type="ORF">V0R53_22925</name>
</gene>
<accession>A0AB35X1Q3</accession>
<sequence>MNDDCYINEKKVPIADLGKWLPAVAESSIDQLGGYCEAVLCFDSKDQPLGYILQ</sequence>
<evidence type="ECO:0008006" key="3">
    <source>
        <dbReference type="Google" id="ProtNLM"/>
    </source>
</evidence>